<evidence type="ECO:0000313" key="3">
    <source>
        <dbReference type="Proteomes" id="UP001156140"/>
    </source>
</evidence>
<dbReference type="Proteomes" id="UP001156140">
    <property type="component" value="Unassembled WGS sequence"/>
</dbReference>
<dbReference type="EMBL" id="JALAZD010000001">
    <property type="protein sequence ID" value="MCI0126804.1"/>
    <property type="molecule type" value="Genomic_DNA"/>
</dbReference>
<protein>
    <submittedName>
        <fullName evidence="2">Type II toxin-antitoxin system RelE/ParE family toxin</fullName>
    </submittedName>
</protein>
<dbReference type="InterPro" id="IPR035093">
    <property type="entry name" value="RelE/ParE_toxin_dom_sf"/>
</dbReference>
<evidence type="ECO:0000256" key="1">
    <source>
        <dbReference type="ARBA" id="ARBA00022649"/>
    </source>
</evidence>
<sequence>MGEQCSKLSTLPGTLGRPRPELAPDLRSFPFRGYVIFFRYLPDAVEIVAVLHGHCDVIAYFDDDAGR</sequence>
<dbReference type="Pfam" id="PF05016">
    <property type="entry name" value="ParE_toxin"/>
    <property type="match status" value="1"/>
</dbReference>
<dbReference type="RefSeq" id="WP_281735545.1">
    <property type="nucleotide sequence ID" value="NZ_JAKETQ010000001.1"/>
</dbReference>
<proteinExistence type="predicted"/>
<comment type="caution">
    <text evidence="2">The sequence shown here is derived from an EMBL/GenBank/DDBJ whole genome shotgun (WGS) entry which is preliminary data.</text>
</comment>
<dbReference type="Gene3D" id="3.30.2310.20">
    <property type="entry name" value="RelE-like"/>
    <property type="match status" value="1"/>
</dbReference>
<keyword evidence="3" id="KW-1185">Reference proteome</keyword>
<accession>A0AA41QN06</accession>
<gene>
    <name evidence="2" type="ORF">ML536_08190</name>
</gene>
<dbReference type="InterPro" id="IPR007712">
    <property type="entry name" value="RelE/ParE_toxin"/>
</dbReference>
<reference evidence="2" key="1">
    <citation type="submission" date="2022-03" db="EMBL/GenBank/DDBJ databases">
        <title>The complete genome sequence of a Methyloterrigena soli.</title>
        <authorList>
            <person name="Zi Z."/>
        </authorList>
    </citation>
    <scope>NUCLEOTIDE SEQUENCE</scope>
    <source>
        <strain evidence="2">M48</strain>
    </source>
</reference>
<name>A0AA41QN06_9HYPH</name>
<dbReference type="AlphaFoldDB" id="A0AA41QN06"/>
<organism evidence="2 3">
    <name type="scientific">Paradevosia shaoguanensis</name>
    <dbReference type="NCBI Taxonomy" id="1335043"/>
    <lineage>
        <taxon>Bacteria</taxon>
        <taxon>Pseudomonadati</taxon>
        <taxon>Pseudomonadota</taxon>
        <taxon>Alphaproteobacteria</taxon>
        <taxon>Hyphomicrobiales</taxon>
        <taxon>Devosiaceae</taxon>
        <taxon>Paradevosia</taxon>
    </lineage>
</organism>
<keyword evidence="1" id="KW-1277">Toxin-antitoxin system</keyword>
<evidence type="ECO:0000313" key="2">
    <source>
        <dbReference type="EMBL" id="MCI0126804.1"/>
    </source>
</evidence>